<dbReference type="Proteomes" id="UP000593932">
    <property type="component" value="Chromosome"/>
</dbReference>
<evidence type="ECO:0000313" key="4">
    <source>
        <dbReference type="EMBL" id="QOW22001.1"/>
    </source>
</evidence>
<proteinExistence type="inferred from homology"/>
<name>A0A7S6UKJ6_9GAMM</name>
<dbReference type="InterPro" id="IPR029045">
    <property type="entry name" value="ClpP/crotonase-like_dom_sf"/>
</dbReference>
<dbReference type="Gene3D" id="1.10.12.10">
    <property type="entry name" value="Lyase 2-enoyl-coa Hydratase, Chain A, domain 2"/>
    <property type="match status" value="1"/>
</dbReference>
<dbReference type="SUPFAM" id="SSF52096">
    <property type="entry name" value="ClpP/crotonase"/>
    <property type="match status" value="1"/>
</dbReference>
<comment type="similarity">
    <text evidence="1 3">Belongs to the enoyl-CoA hydratase/isomerase family.</text>
</comment>
<dbReference type="PROSITE" id="PS00166">
    <property type="entry name" value="ENOYL_COA_HYDRATASE"/>
    <property type="match status" value="1"/>
</dbReference>
<gene>
    <name evidence="4" type="ORF">INQ42_12495</name>
</gene>
<dbReference type="RefSeq" id="WP_194034552.1">
    <property type="nucleotide sequence ID" value="NZ_CP063657.1"/>
</dbReference>
<organism evidence="4 5">
    <name type="scientific">Novilysobacter avium</name>
    <dbReference type="NCBI Taxonomy" id="2781023"/>
    <lineage>
        <taxon>Bacteria</taxon>
        <taxon>Pseudomonadati</taxon>
        <taxon>Pseudomonadota</taxon>
        <taxon>Gammaproteobacteria</taxon>
        <taxon>Lysobacterales</taxon>
        <taxon>Lysobacteraceae</taxon>
        <taxon>Novilysobacter</taxon>
    </lineage>
</organism>
<dbReference type="InterPro" id="IPR001753">
    <property type="entry name" value="Enoyl-CoA_hydra/iso"/>
</dbReference>
<protein>
    <submittedName>
        <fullName evidence="4">Enoyl-CoA hydratase/isomerase family protein</fullName>
    </submittedName>
</protein>
<accession>A0A7S6UKJ6</accession>
<dbReference type="InterPro" id="IPR014748">
    <property type="entry name" value="Enoyl-CoA_hydra_C"/>
</dbReference>
<dbReference type="EMBL" id="CP063657">
    <property type="protein sequence ID" value="QOW22001.1"/>
    <property type="molecule type" value="Genomic_DNA"/>
</dbReference>
<dbReference type="PANTHER" id="PTHR11941">
    <property type="entry name" value="ENOYL-COA HYDRATASE-RELATED"/>
    <property type="match status" value="1"/>
</dbReference>
<dbReference type="PANTHER" id="PTHR11941:SF54">
    <property type="entry name" value="ENOYL-COA HYDRATASE, MITOCHONDRIAL"/>
    <property type="match status" value="1"/>
</dbReference>
<dbReference type="Gene3D" id="3.90.226.10">
    <property type="entry name" value="2-enoyl-CoA Hydratase, Chain A, domain 1"/>
    <property type="match status" value="1"/>
</dbReference>
<dbReference type="Pfam" id="PF00378">
    <property type="entry name" value="ECH_1"/>
    <property type="match status" value="1"/>
</dbReference>
<evidence type="ECO:0000256" key="3">
    <source>
        <dbReference type="RuleBase" id="RU003707"/>
    </source>
</evidence>
<reference evidence="4 5" key="1">
    <citation type="submission" date="2020-10" db="EMBL/GenBank/DDBJ databases">
        <title>complete genome sequencing of Lysobacter sp. H23M41.</title>
        <authorList>
            <person name="Bae J.-W."/>
            <person name="Lee S.-Y."/>
        </authorList>
    </citation>
    <scope>NUCLEOTIDE SEQUENCE [LARGE SCALE GENOMIC DNA]</scope>
    <source>
        <strain evidence="4 5">H23M41</strain>
    </source>
</reference>
<evidence type="ECO:0000256" key="1">
    <source>
        <dbReference type="ARBA" id="ARBA00005254"/>
    </source>
</evidence>
<dbReference type="CDD" id="cd06558">
    <property type="entry name" value="crotonase-like"/>
    <property type="match status" value="1"/>
</dbReference>
<keyword evidence="5" id="KW-1185">Reference proteome</keyword>
<evidence type="ECO:0000313" key="5">
    <source>
        <dbReference type="Proteomes" id="UP000593932"/>
    </source>
</evidence>
<dbReference type="InterPro" id="IPR018376">
    <property type="entry name" value="Enoyl-CoA_hyd/isom_CS"/>
</dbReference>
<evidence type="ECO:0000256" key="2">
    <source>
        <dbReference type="ARBA" id="ARBA00023239"/>
    </source>
</evidence>
<keyword evidence="2" id="KW-0456">Lyase</keyword>
<sequence>MQASNDVVGWQLDDKVARLRIDRPAKRNALASVHWAAIERCLAEIHASDARVLVLEGVPGAFSAGADIDELAELLAHPSGFVASNAQVQRTQLALQRSPLTTIAVIDGVCVGGGLGLALACDFRLGSTRSRFGLSPAKLGLVYSPEDSRRLVNTVGLARAREMLLTGRLLFAATALEWGLLNRIAGDDGVDAALATLLAELDAGSASARAGIKQVLAYLGGDAEAGQAAATAAFNDAFASADFAEGAAAFLAKRKPDFQ</sequence>